<dbReference type="GO" id="GO:0006914">
    <property type="term" value="P:autophagy"/>
    <property type="evidence" value="ECO:0007669"/>
    <property type="project" value="UniProtKB-KW"/>
</dbReference>
<protein>
    <recommendedName>
        <fullName evidence="6">Autophagy-related protein 1</fullName>
    </recommendedName>
</protein>
<dbReference type="Gene3D" id="1.10.510.10">
    <property type="entry name" value="Transferase(Phosphotransferase) domain 1"/>
    <property type="match status" value="1"/>
</dbReference>
<dbReference type="SUPFAM" id="SSF56112">
    <property type="entry name" value="Protein kinase-like (PK-like)"/>
    <property type="match status" value="1"/>
</dbReference>
<dbReference type="Proteomes" id="UP001278500">
    <property type="component" value="Unassembled WGS sequence"/>
</dbReference>
<dbReference type="PROSITE" id="PS50011">
    <property type="entry name" value="PROTEIN_KINASE_DOM"/>
    <property type="match status" value="1"/>
</dbReference>
<feature type="binding site" evidence="7">
    <location>
        <position position="100"/>
    </location>
    <ligand>
        <name>ATP</name>
        <dbReference type="ChEBI" id="CHEBI:30616"/>
    </ligand>
</feature>
<dbReference type="InterPro" id="IPR008271">
    <property type="entry name" value="Ser/Thr_kinase_AS"/>
</dbReference>
<dbReference type="AlphaFoldDB" id="A0AAE0MPQ6"/>
<organism evidence="10 11">
    <name type="scientific">Neurospora tetraspora</name>
    <dbReference type="NCBI Taxonomy" id="94610"/>
    <lineage>
        <taxon>Eukaryota</taxon>
        <taxon>Fungi</taxon>
        <taxon>Dikarya</taxon>
        <taxon>Ascomycota</taxon>
        <taxon>Pezizomycotina</taxon>
        <taxon>Sordariomycetes</taxon>
        <taxon>Sordariomycetidae</taxon>
        <taxon>Sordariales</taxon>
        <taxon>Sordariaceae</taxon>
        <taxon>Neurospora</taxon>
    </lineage>
</organism>
<comment type="subcellular location">
    <subcellularLocation>
        <location evidence="1">Preautophagosomal structure membrane</location>
        <topology evidence="1">Peripheral membrane protein</topology>
    </subcellularLocation>
</comment>
<keyword evidence="5" id="KW-0072">Autophagy</keyword>
<dbReference type="PROSITE" id="PS00108">
    <property type="entry name" value="PROTEIN_KINASE_ST"/>
    <property type="match status" value="1"/>
</dbReference>
<feature type="compositionally biased region" description="Acidic residues" evidence="8">
    <location>
        <begin position="393"/>
        <end position="404"/>
    </location>
</feature>
<dbReference type="GO" id="GO:0004674">
    <property type="term" value="F:protein serine/threonine kinase activity"/>
    <property type="evidence" value="ECO:0007669"/>
    <property type="project" value="InterPro"/>
</dbReference>
<dbReference type="GO" id="GO:0010506">
    <property type="term" value="P:regulation of autophagy"/>
    <property type="evidence" value="ECO:0007669"/>
    <property type="project" value="InterPro"/>
</dbReference>
<dbReference type="GO" id="GO:0034045">
    <property type="term" value="C:phagophore assembly site membrane"/>
    <property type="evidence" value="ECO:0007669"/>
    <property type="project" value="UniProtKB-SubCell"/>
</dbReference>
<evidence type="ECO:0000256" key="8">
    <source>
        <dbReference type="SAM" id="MobiDB-lite"/>
    </source>
</evidence>
<dbReference type="PROSITE" id="PS00107">
    <property type="entry name" value="PROTEIN_KINASE_ATP"/>
    <property type="match status" value="1"/>
</dbReference>
<evidence type="ECO:0000313" key="11">
    <source>
        <dbReference type="Proteomes" id="UP001278500"/>
    </source>
</evidence>
<keyword evidence="10" id="KW-0418">Kinase</keyword>
<evidence type="ECO:0000256" key="6">
    <source>
        <dbReference type="ARBA" id="ARBA00030237"/>
    </source>
</evidence>
<feature type="region of interest" description="Disordered" evidence="8">
    <location>
        <begin position="358"/>
        <end position="421"/>
    </location>
</feature>
<reference evidence="10" key="1">
    <citation type="journal article" date="2023" name="Mol. Phylogenet. Evol.">
        <title>Genome-scale phylogeny and comparative genomics of the fungal order Sordariales.</title>
        <authorList>
            <person name="Hensen N."/>
            <person name="Bonometti L."/>
            <person name="Westerberg I."/>
            <person name="Brannstrom I.O."/>
            <person name="Guillou S."/>
            <person name="Cros-Aarteil S."/>
            <person name="Calhoun S."/>
            <person name="Haridas S."/>
            <person name="Kuo A."/>
            <person name="Mondo S."/>
            <person name="Pangilinan J."/>
            <person name="Riley R."/>
            <person name="LaButti K."/>
            <person name="Andreopoulos B."/>
            <person name="Lipzen A."/>
            <person name="Chen C."/>
            <person name="Yan M."/>
            <person name="Daum C."/>
            <person name="Ng V."/>
            <person name="Clum A."/>
            <person name="Steindorff A."/>
            <person name="Ohm R.A."/>
            <person name="Martin F."/>
            <person name="Silar P."/>
            <person name="Natvig D.O."/>
            <person name="Lalanne C."/>
            <person name="Gautier V."/>
            <person name="Ament-Velasquez S.L."/>
            <person name="Kruys A."/>
            <person name="Hutchinson M.I."/>
            <person name="Powell A.J."/>
            <person name="Barry K."/>
            <person name="Miller A.N."/>
            <person name="Grigoriev I.V."/>
            <person name="Debuchy R."/>
            <person name="Gladieux P."/>
            <person name="Hiltunen Thoren M."/>
            <person name="Johannesson H."/>
        </authorList>
    </citation>
    <scope>NUCLEOTIDE SEQUENCE</scope>
    <source>
        <strain evidence="10">CBS 560.94</strain>
    </source>
</reference>
<evidence type="ECO:0000256" key="5">
    <source>
        <dbReference type="ARBA" id="ARBA00023006"/>
    </source>
</evidence>
<keyword evidence="2" id="KW-0813">Transport</keyword>
<feature type="domain" description="Protein kinase" evidence="9">
    <location>
        <begin position="71"/>
        <end position="341"/>
    </location>
</feature>
<dbReference type="GO" id="GO:0005524">
    <property type="term" value="F:ATP binding"/>
    <property type="evidence" value="ECO:0007669"/>
    <property type="project" value="UniProtKB-UniRule"/>
</dbReference>
<keyword evidence="4 7" id="KW-0067">ATP-binding</keyword>
<sequence length="509" mass="57532">MPSFDRERGGRSRKQEQIMHHVSEFGYLTPPASPASFDQQYIFPPPHQLQQHHYVPMPAEDRLGMFITNSLQLSGILGSGAYGVVYSAVDLKDNVRYAVKCLSKFNPDGTPLDARQITFQRQEIRLHHQASGHPNVVSMVKIIEQHDCIYVVLEYCPEGDLFYNITERGQYVGKDELAKSVFLQILDAVGHCHSRGIYHRDLKPENILVSDNGETVKLADFGLAIQQATSMDYGCGSTFYMSPECLDQTARRPFYYCAPNDVWSLGVILVNLTCGRNPWKQASFEDSTYRAYVKSKDFLKTILPVSDELNDILGRIFTPNPDHRITLPELRSRILACSRFTQSPASLEQQVTYVDAEEYPSPMSPSSSDSMSDEGSTCSSDEGSLTSACSSIEDLEEDDDDDLVSDIPEIKTPPPQQPLQGREPVIFEPLEDPNVMTQYKHDYFQQPYPTTVPQPVQQPMMPISVQPNYAPSKYPSGNLWETIKYYTHSHHAPFHQMVFVRIMIPRSPG</sequence>
<evidence type="ECO:0000256" key="1">
    <source>
        <dbReference type="ARBA" id="ARBA00004623"/>
    </source>
</evidence>
<evidence type="ECO:0000256" key="3">
    <source>
        <dbReference type="ARBA" id="ARBA00022741"/>
    </source>
</evidence>
<dbReference type="CDD" id="cd13993">
    <property type="entry name" value="STKc_Pat1_like"/>
    <property type="match status" value="1"/>
</dbReference>
<name>A0AAE0MPQ6_9PEZI</name>
<dbReference type="SMART" id="SM00220">
    <property type="entry name" value="S_TKc"/>
    <property type="match status" value="1"/>
</dbReference>
<dbReference type="FunFam" id="1.10.510.10:FF:000549">
    <property type="entry name" value="Protein serine/threonine kinase (Ran1), putative"/>
    <property type="match status" value="1"/>
</dbReference>
<dbReference type="PANTHER" id="PTHR24348">
    <property type="entry name" value="SERINE/THREONINE-PROTEIN KINASE UNC-51-RELATED"/>
    <property type="match status" value="1"/>
</dbReference>
<evidence type="ECO:0000256" key="7">
    <source>
        <dbReference type="PROSITE-ProRule" id="PRU10141"/>
    </source>
</evidence>
<dbReference type="InterPro" id="IPR000719">
    <property type="entry name" value="Prot_kinase_dom"/>
</dbReference>
<dbReference type="InterPro" id="IPR011009">
    <property type="entry name" value="Kinase-like_dom_sf"/>
</dbReference>
<accession>A0AAE0MPQ6</accession>
<dbReference type="InterPro" id="IPR045269">
    <property type="entry name" value="Atg1-like"/>
</dbReference>
<evidence type="ECO:0000259" key="9">
    <source>
        <dbReference type="PROSITE" id="PS50011"/>
    </source>
</evidence>
<dbReference type="EMBL" id="JAUEPP010000007">
    <property type="protein sequence ID" value="KAK3338975.1"/>
    <property type="molecule type" value="Genomic_DNA"/>
</dbReference>
<evidence type="ECO:0000256" key="2">
    <source>
        <dbReference type="ARBA" id="ARBA00022448"/>
    </source>
</evidence>
<proteinExistence type="predicted"/>
<keyword evidence="11" id="KW-1185">Reference proteome</keyword>
<dbReference type="RefSeq" id="XP_062678335.1">
    <property type="nucleotide sequence ID" value="XM_062825009.1"/>
</dbReference>
<gene>
    <name evidence="10" type="ORF">B0H65DRAFT_432509</name>
</gene>
<evidence type="ECO:0000256" key="4">
    <source>
        <dbReference type="ARBA" id="ARBA00022840"/>
    </source>
</evidence>
<dbReference type="InterPro" id="IPR017441">
    <property type="entry name" value="Protein_kinase_ATP_BS"/>
</dbReference>
<dbReference type="GeneID" id="87862163"/>
<dbReference type="PANTHER" id="PTHR24348:SF68">
    <property type="entry name" value="SERINE_THREONINE-PROTEIN KINASE ATG1C"/>
    <property type="match status" value="1"/>
</dbReference>
<keyword evidence="10" id="KW-0808">Transferase</keyword>
<evidence type="ECO:0000313" key="10">
    <source>
        <dbReference type="EMBL" id="KAK3338975.1"/>
    </source>
</evidence>
<feature type="compositionally biased region" description="Low complexity" evidence="8">
    <location>
        <begin position="360"/>
        <end position="381"/>
    </location>
</feature>
<dbReference type="Pfam" id="PF00069">
    <property type="entry name" value="Pkinase"/>
    <property type="match status" value="1"/>
</dbReference>
<comment type="caution">
    <text evidence="10">The sequence shown here is derived from an EMBL/GenBank/DDBJ whole genome shotgun (WGS) entry which is preliminary data.</text>
</comment>
<keyword evidence="3 7" id="KW-0547">Nucleotide-binding</keyword>
<reference evidence="10" key="2">
    <citation type="submission" date="2023-06" db="EMBL/GenBank/DDBJ databases">
        <authorList>
            <consortium name="Lawrence Berkeley National Laboratory"/>
            <person name="Haridas S."/>
            <person name="Hensen N."/>
            <person name="Bonometti L."/>
            <person name="Westerberg I."/>
            <person name="Brannstrom I.O."/>
            <person name="Guillou S."/>
            <person name="Cros-Aarteil S."/>
            <person name="Calhoun S."/>
            <person name="Kuo A."/>
            <person name="Mondo S."/>
            <person name="Pangilinan J."/>
            <person name="Riley R."/>
            <person name="Labutti K."/>
            <person name="Andreopoulos B."/>
            <person name="Lipzen A."/>
            <person name="Chen C."/>
            <person name="Yanf M."/>
            <person name="Daum C."/>
            <person name="Ng V."/>
            <person name="Clum A."/>
            <person name="Steindorff A."/>
            <person name="Ohm R."/>
            <person name="Martin F."/>
            <person name="Silar P."/>
            <person name="Natvig D."/>
            <person name="Lalanne C."/>
            <person name="Gautier V."/>
            <person name="Ament-Velasquez S.L."/>
            <person name="Kruys A."/>
            <person name="Hutchinson M.I."/>
            <person name="Powell A.J."/>
            <person name="Barry K."/>
            <person name="Miller A.N."/>
            <person name="Grigoriev I.V."/>
            <person name="Debuchy R."/>
            <person name="Gladieux P."/>
            <person name="Thoren M.H."/>
            <person name="Johannesson H."/>
        </authorList>
    </citation>
    <scope>NUCLEOTIDE SEQUENCE</scope>
    <source>
        <strain evidence="10">CBS 560.94</strain>
    </source>
</reference>